<feature type="transmembrane region" description="Helical" evidence="1">
    <location>
        <begin position="87"/>
        <end position="108"/>
    </location>
</feature>
<gene>
    <name evidence="2" type="ORF">GCM10009001_27330</name>
</gene>
<accession>A0ABN1GCB6</accession>
<reference evidence="2 3" key="1">
    <citation type="journal article" date="2019" name="Int. J. Syst. Evol. Microbiol.">
        <title>The Global Catalogue of Microorganisms (GCM) 10K type strain sequencing project: providing services to taxonomists for standard genome sequencing and annotation.</title>
        <authorList>
            <consortium name="The Broad Institute Genomics Platform"/>
            <consortium name="The Broad Institute Genome Sequencing Center for Infectious Disease"/>
            <person name="Wu L."/>
            <person name="Ma J."/>
        </authorList>
    </citation>
    <scope>NUCLEOTIDE SEQUENCE [LARGE SCALE GENOMIC DNA]</scope>
    <source>
        <strain evidence="2 3">JCM 15395</strain>
    </source>
</reference>
<sequence>MMISFMFTLFVLAISFIGGGLLIGFENTWIQESGSIGQVIGENGDFKKIVGNLDANRIMAVLFITKFLGFLLISFLVLFLKQIIKNGALIMIILVILAGIDYAALLPVKIFVGTAVLTLKDWVNPSITLFHCSYLLIVSLVLYGITGLIFQRKDFHS</sequence>
<feature type="transmembrane region" description="Helical" evidence="1">
    <location>
        <begin position="7"/>
        <end position="25"/>
    </location>
</feature>
<keyword evidence="1" id="KW-0812">Transmembrane</keyword>
<protein>
    <recommendedName>
        <fullName evidence="4">DUF2127 domain-containing protein</fullName>
    </recommendedName>
</protein>
<dbReference type="Proteomes" id="UP001500866">
    <property type="component" value="Unassembled WGS sequence"/>
</dbReference>
<dbReference type="EMBL" id="BAAADS010000018">
    <property type="protein sequence ID" value="GAA0608521.1"/>
    <property type="molecule type" value="Genomic_DNA"/>
</dbReference>
<feature type="transmembrane region" description="Helical" evidence="1">
    <location>
        <begin position="128"/>
        <end position="150"/>
    </location>
</feature>
<keyword evidence="1" id="KW-1133">Transmembrane helix</keyword>
<evidence type="ECO:0008006" key="4">
    <source>
        <dbReference type="Google" id="ProtNLM"/>
    </source>
</evidence>
<evidence type="ECO:0000256" key="1">
    <source>
        <dbReference type="SAM" id="Phobius"/>
    </source>
</evidence>
<comment type="caution">
    <text evidence="2">The sequence shown here is derived from an EMBL/GenBank/DDBJ whole genome shotgun (WGS) entry which is preliminary data.</text>
</comment>
<evidence type="ECO:0000313" key="3">
    <source>
        <dbReference type="Proteomes" id="UP001500866"/>
    </source>
</evidence>
<proteinExistence type="predicted"/>
<organism evidence="2 3">
    <name type="scientific">Virgibacillus siamensis</name>
    <dbReference type="NCBI Taxonomy" id="480071"/>
    <lineage>
        <taxon>Bacteria</taxon>
        <taxon>Bacillati</taxon>
        <taxon>Bacillota</taxon>
        <taxon>Bacilli</taxon>
        <taxon>Bacillales</taxon>
        <taxon>Bacillaceae</taxon>
        <taxon>Virgibacillus</taxon>
    </lineage>
</organism>
<evidence type="ECO:0000313" key="2">
    <source>
        <dbReference type="EMBL" id="GAA0608521.1"/>
    </source>
</evidence>
<keyword evidence="3" id="KW-1185">Reference proteome</keyword>
<feature type="transmembrane region" description="Helical" evidence="1">
    <location>
        <begin position="58"/>
        <end position="80"/>
    </location>
</feature>
<name>A0ABN1GCB6_9BACI</name>
<keyword evidence="1" id="KW-0472">Membrane</keyword>